<accession>A0ABP6ZM29</accession>
<organism evidence="1 2">
    <name type="scientific">Kineosporia mesophila</name>
    <dbReference type="NCBI Taxonomy" id="566012"/>
    <lineage>
        <taxon>Bacteria</taxon>
        <taxon>Bacillati</taxon>
        <taxon>Actinomycetota</taxon>
        <taxon>Actinomycetes</taxon>
        <taxon>Kineosporiales</taxon>
        <taxon>Kineosporiaceae</taxon>
        <taxon>Kineosporia</taxon>
    </lineage>
</organism>
<dbReference type="EMBL" id="BAAAZO010000005">
    <property type="protein sequence ID" value="GAA3613948.1"/>
    <property type="molecule type" value="Genomic_DNA"/>
</dbReference>
<evidence type="ECO:0000313" key="1">
    <source>
        <dbReference type="EMBL" id="GAA3613948.1"/>
    </source>
</evidence>
<protein>
    <submittedName>
        <fullName evidence="1">Uncharacterized protein</fullName>
    </submittedName>
</protein>
<dbReference type="Gene3D" id="2.60.120.650">
    <property type="entry name" value="Cupin"/>
    <property type="match status" value="1"/>
</dbReference>
<dbReference type="Proteomes" id="UP001501074">
    <property type="component" value="Unassembled WGS sequence"/>
</dbReference>
<dbReference type="RefSeq" id="WP_231487674.1">
    <property type="nucleotide sequence ID" value="NZ_BAAAZO010000005.1"/>
</dbReference>
<comment type="caution">
    <text evidence="1">The sequence shown here is derived from an EMBL/GenBank/DDBJ whole genome shotgun (WGS) entry which is preliminary data.</text>
</comment>
<evidence type="ECO:0000313" key="2">
    <source>
        <dbReference type="Proteomes" id="UP001501074"/>
    </source>
</evidence>
<name>A0ABP6ZM29_9ACTN</name>
<sequence length="261" mass="27723">MKNVTGSLDSWLSELAEAETTAVAVPSGLDLPNAGDLQAAIDCGLLAWPYVQVLGLDGPLQHETVFTTRTVQNHAVPGYVHRSNVLALLRDGATLRFPSVSDWRPEIRPVVQAAQRALESGVEVTAWLTANGADPVLPSDHGETVVLVCSGNLRWSLPPTGRAAELVPGQALKVPAGPGAVQVIGSDDCLFLTFARRVPSARELVTALQDAALAYVAGLGPSATHHLMPASEKAEWVRTELNRFYADLDAADLLRSLVRAS</sequence>
<dbReference type="SUPFAM" id="SSF51197">
    <property type="entry name" value="Clavaminate synthase-like"/>
    <property type="match status" value="1"/>
</dbReference>
<proteinExistence type="predicted"/>
<gene>
    <name evidence="1" type="ORF">GCM10022223_32710</name>
</gene>
<keyword evidence="2" id="KW-1185">Reference proteome</keyword>
<reference evidence="2" key="1">
    <citation type="journal article" date="2019" name="Int. J. Syst. Evol. Microbiol.">
        <title>The Global Catalogue of Microorganisms (GCM) 10K type strain sequencing project: providing services to taxonomists for standard genome sequencing and annotation.</title>
        <authorList>
            <consortium name="The Broad Institute Genomics Platform"/>
            <consortium name="The Broad Institute Genome Sequencing Center for Infectious Disease"/>
            <person name="Wu L."/>
            <person name="Ma J."/>
        </authorList>
    </citation>
    <scope>NUCLEOTIDE SEQUENCE [LARGE SCALE GENOMIC DNA]</scope>
    <source>
        <strain evidence="2">JCM 16902</strain>
    </source>
</reference>